<dbReference type="SUPFAM" id="SSF53335">
    <property type="entry name" value="S-adenosyl-L-methionine-dependent methyltransferases"/>
    <property type="match status" value="1"/>
</dbReference>
<sequence>MKLNQVYNIDCLDGLKQIEDNIIDLVYLDPPFLLKKLIF</sequence>
<dbReference type="InterPro" id="IPR002052">
    <property type="entry name" value="DNA_methylase_N6_adenine_CS"/>
</dbReference>
<gene>
    <name evidence="1" type="ORF">MFERI15181_00682</name>
</gene>
<keyword evidence="1" id="KW-0808">Transferase</keyword>
<evidence type="ECO:0000313" key="2">
    <source>
        <dbReference type="Proteomes" id="UP001214039"/>
    </source>
</evidence>
<keyword evidence="1" id="KW-0489">Methyltransferase</keyword>
<organism evidence="1 2">
    <name type="scientific">Mycoplasma feriruminatoris</name>
    <dbReference type="NCBI Taxonomy" id="1179777"/>
    <lineage>
        <taxon>Bacteria</taxon>
        <taxon>Bacillati</taxon>
        <taxon>Mycoplasmatota</taxon>
        <taxon>Mollicutes</taxon>
        <taxon>Mycoplasmataceae</taxon>
        <taxon>Mycoplasma</taxon>
    </lineage>
</organism>
<reference evidence="1" key="1">
    <citation type="submission" date="2022-11" db="EMBL/GenBank/DDBJ databases">
        <title>Comparative genomic analysis of Mycoplasma feriruminatoris and the Mycoplasma mycoides cluster.</title>
        <authorList>
            <person name="Baby V."/>
            <person name="Ambroset C."/>
            <person name="Gaurivaud P."/>
            <person name="Boury C."/>
            <person name="Guichoux E."/>
            <person name="Lartigue C."/>
            <person name="Tardy F."/>
            <person name="Sirand-Pugnet P."/>
        </authorList>
    </citation>
    <scope>NUCLEOTIDE SEQUENCE [LARGE SCALE GENOMIC DNA]</scope>
    <source>
        <strain evidence="1">L15181</strain>
    </source>
</reference>
<evidence type="ECO:0000313" key="1">
    <source>
        <dbReference type="EMBL" id="WFQ93762.1"/>
    </source>
</evidence>
<name>A0ABY8HWU1_9MOLU</name>
<dbReference type="EMBL" id="CP113498">
    <property type="protein sequence ID" value="WFQ93762.1"/>
    <property type="molecule type" value="Genomic_DNA"/>
</dbReference>
<keyword evidence="2" id="KW-1185">Reference proteome</keyword>
<dbReference type="GO" id="GO:0008168">
    <property type="term" value="F:methyltransferase activity"/>
    <property type="evidence" value="ECO:0007669"/>
    <property type="project" value="UniProtKB-KW"/>
</dbReference>
<protein>
    <submittedName>
        <fullName evidence="1">DNA methylase</fullName>
    </submittedName>
</protein>
<dbReference type="Gene3D" id="3.40.50.150">
    <property type="entry name" value="Vaccinia Virus protein VP39"/>
    <property type="match status" value="1"/>
</dbReference>
<dbReference type="PROSITE" id="PS00092">
    <property type="entry name" value="N6_MTASE"/>
    <property type="match status" value="1"/>
</dbReference>
<dbReference type="InterPro" id="IPR029063">
    <property type="entry name" value="SAM-dependent_MTases_sf"/>
</dbReference>
<dbReference type="Proteomes" id="UP001214039">
    <property type="component" value="Chromosome"/>
</dbReference>
<dbReference type="GO" id="GO:0032259">
    <property type="term" value="P:methylation"/>
    <property type="evidence" value="ECO:0007669"/>
    <property type="project" value="UniProtKB-KW"/>
</dbReference>
<accession>A0ABY8HWU1</accession>
<proteinExistence type="predicted"/>